<dbReference type="InterPro" id="IPR000916">
    <property type="entry name" value="Bet_v_I/MLP"/>
</dbReference>
<organism evidence="3 4">
    <name type="scientific">Castilleja foliolosa</name>
    <dbReference type="NCBI Taxonomy" id="1961234"/>
    <lineage>
        <taxon>Eukaryota</taxon>
        <taxon>Viridiplantae</taxon>
        <taxon>Streptophyta</taxon>
        <taxon>Embryophyta</taxon>
        <taxon>Tracheophyta</taxon>
        <taxon>Spermatophyta</taxon>
        <taxon>Magnoliopsida</taxon>
        <taxon>eudicotyledons</taxon>
        <taxon>Gunneridae</taxon>
        <taxon>Pentapetalae</taxon>
        <taxon>asterids</taxon>
        <taxon>lamiids</taxon>
        <taxon>Lamiales</taxon>
        <taxon>Orobanchaceae</taxon>
        <taxon>Pedicularideae</taxon>
        <taxon>Castillejinae</taxon>
        <taxon>Castilleja</taxon>
    </lineage>
</organism>
<dbReference type="Pfam" id="PF00407">
    <property type="entry name" value="Bet_v_1"/>
    <property type="match status" value="1"/>
</dbReference>
<sequence>MGIIKHIQELKLRVAAKRMFKALVTDMDSIPLPAAITSIDILPGDGKRAGTLRKTNFADGGYVKHEIEVVDTENCVSKHTLIEGPMIGDKIESIHYESKFEHSSDGGCVAKIACEYHTKGDIQLSDEEIKSTGEHVLAFFKLTEEYLLAHPDVCA</sequence>
<dbReference type="EMBL" id="JAVIJP010000028">
    <property type="protein sequence ID" value="KAL3634429.1"/>
    <property type="molecule type" value="Genomic_DNA"/>
</dbReference>
<feature type="domain" description="Bet v I/Major latex protein" evidence="2">
    <location>
        <begin position="7"/>
        <end position="149"/>
    </location>
</feature>
<dbReference type="Proteomes" id="UP001632038">
    <property type="component" value="Unassembled WGS sequence"/>
</dbReference>
<protein>
    <recommendedName>
        <fullName evidence="2">Bet v I/Major latex protein domain-containing protein</fullName>
    </recommendedName>
</protein>
<dbReference type="Gene3D" id="3.30.530.20">
    <property type="match status" value="1"/>
</dbReference>
<comment type="similarity">
    <text evidence="1">Belongs to the BetVI family.</text>
</comment>
<evidence type="ECO:0000313" key="3">
    <source>
        <dbReference type="EMBL" id="KAL3634429.1"/>
    </source>
</evidence>
<dbReference type="PANTHER" id="PTHR31213">
    <property type="entry name" value="OS08G0374000 PROTEIN-RELATED"/>
    <property type="match status" value="1"/>
</dbReference>
<dbReference type="PRINTS" id="PR00634">
    <property type="entry name" value="BETALLERGEN"/>
</dbReference>
<dbReference type="SUPFAM" id="SSF55961">
    <property type="entry name" value="Bet v1-like"/>
    <property type="match status" value="1"/>
</dbReference>
<keyword evidence="4" id="KW-1185">Reference proteome</keyword>
<evidence type="ECO:0000313" key="4">
    <source>
        <dbReference type="Proteomes" id="UP001632038"/>
    </source>
</evidence>
<dbReference type="CDD" id="cd07816">
    <property type="entry name" value="Bet_v1-like"/>
    <property type="match status" value="1"/>
</dbReference>
<evidence type="ECO:0000256" key="1">
    <source>
        <dbReference type="ARBA" id="ARBA00009744"/>
    </source>
</evidence>
<dbReference type="AlphaFoldDB" id="A0ABD3CZC4"/>
<accession>A0ABD3CZC4</accession>
<name>A0ABD3CZC4_9LAMI</name>
<dbReference type="PANTHER" id="PTHR31213:SF157">
    <property type="entry name" value="MAJOR ALLERGEN MAL D 1-LIKE"/>
    <property type="match status" value="1"/>
</dbReference>
<reference evidence="4" key="1">
    <citation type="journal article" date="2024" name="IScience">
        <title>Strigolactones Initiate the Formation of Haustorium-like Structures in Castilleja.</title>
        <authorList>
            <person name="Buerger M."/>
            <person name="Peterson D."/>
            <person name="Chory J."/>
        </authorList>
    </citation>
    <scope>NUCLEOTIDE SEQUENCE [LARGE SCALE GENOMIC DNA]</scope>
</reference>
<proteinExistence type="inferred from homology"/>
<dbReference type="InterPro" id="IPR023393">
    <property type="entry name" value="START-like_dom_sf"/>
</dbReference>
<gene>
    <name evidence="3" type="ORF">CASFOL_021483</name>
</gene>
<dbReference type="InterPro" id="IPR024949">
    <property type="entry name" value="Bet_v_I_allergen"/>
</dbReference>
<comment type="caution">
    <text evidence="3">The sequence shown here is derived from an EMBL/GenBank/DDBJ whole genome shotgun (WGS) entry which is preliminary data.</text>
</comment>
<dbReference type="InterPro" id="IPR050279">
    <property type="entry name" value="Plant_def-hormone_signal"/>
</dbReference>
<dbReference type="FunFam" id="3.30.530.20:FF:000007">
    <property type="entry name" value="Major pollen allergen Bet v 1-A"/>
    <property type="match status" value="1"/>
</dbReference>
<evidence type="ECO:0000259" key="2">
    <source>
        <dbReference type="Pfam" id="PF00407"/>
    </source>
</evidence>